<comment type="caution">
    <text evidence="1">The sequence shown here is derived from an EMBL/GenBank/DDBJ whole genome shotgun (WGS) entry which is preliminary data.</text>
</comment>
<dbReference type="AlphaFoldDB" id="A0ABD1Y7T7"/>
<evidence type="ECO:0000313" key="2">
    <source>
        <dbReference type="Proteomes" id="UP001605036"/>
    </source>
</evidence>
<accession>A0ABD1Y7T7</accession>
<sequence>MPRTNILKEMTGVKQAYLNPQTSNTKHEIVIVSDSGRHELDTLAVDVFCFRLQSDVVLTSWTFVKLRGVEWTLL</sequence>
<gene>
    <name evidence="1" type="ORF">R1flu_003032</name>
</gene>
<dbReference type="EMBL" id="JBHFFA010000006">
    <property type="protein sequence ID" value="KAL2622827.1"/>
    <property type="molecule type" value="Genomic_DNA"/>
</dbReference>
<keyword evidence="2" id="KW-1185">Reference proteome</keyword>
<proteinExistence type="predicted"/>
<evidence type="ECO:0000313" key="1">
    <source>
        <dbReference type="EMBL" id="KAL2622827.1"/>
    </source>
</evidence>
<organism evidence="1 2">
    <name type="scientific">Riccia fluitans</name>
    <dbReference type="NCBI Taxonomy" id="41844"/>
    <lineage>
        <taxon>Eukaryota</taxon>
        <taxon>Viridiplantae</taxon>
        <taxon>Streptophyta</taxon>
        <taxon>Embryophyta</taxon>
        <taxon>Marchantiophyta</taxon>
        <taxon>Marchantiopsida</taxon>
        <taxon>Marchantiidae</taxon>
        <taxon>Marchantiales</taxon>
        <taxon>Ricciaceae</taxon>
        <taxon>Riccia</taxon>
    </lineage>
</organism>
<dbReference type="Proteomes" id="UP001605036">
    <property type="component" value="Unassembled WGS sequence"/>
</dbReference>
<protein>
    <submittedName>
        <fullName evidence="1">Uncharacterized protein</fullName>
    </submittedName>
</protein>
<reference evidence="1 2" key="1">
    <citation type="submission" date="2024-09" db="EMBL/GenBank/DDBJ databases">
        <title>Chromosome-scale assembly of Riccia fluitans.</title>
        <authorList>
            <person name="Paukszto L."/>
            <person name="Sawicki J."/>
            <person name="Karawczyk K."/>
            <person name="Piernik-Szablinska J."/>
            <person name="Szczecinska M."/>
            <person name="Mazdziarz M."/>
        </authorList>
    </citation>
    <scope>NUCLEOTIDE SEQUENCE [LARGE SCALE GENOMIC DNA]</scope>
    <source>
        <strain evidence="1">Rf_01</strain>
        <tissue evidence="1">Aerial parts of the thallus</tissue>
    </source>
</reference>
<name>A0ABD1Y7T7_9MARC</name>